<dbReference type="Gene3D" id="3.20.180.20">
    <property type="entry name" value="Dynein heavy chain, N-terminal domain 2"/>
    <property type="match status" value="1"/>
</dbReference>
<evidence type="ECO:0000313" key="2">
    <source>
        <dbReference type="Ensembl" id="ENSMMOP00000026755.1"/>
    </source>
</evidence>
<sequence length="627" mass="73196">CLIKNTTLCPDNKNPSCMSLKRLTHLVLMYKVWKHNRYPPLLQSSSRTLAAPYKEQRYSRTPSESIGNNYTPQAQNLKVRKLKQKRHTRQCLEKELDPSNFFTPVIPPMSPTRQLDIMQRQEKKMRAMEREPTERDLKRYMYYINNGIPSSVLPPMPDKQMRNIRGLLPRDTEDSKHLQIVRAKLEEEVKSVYEFGLKKSIVDYILMDAAERQRLTIFSIPKHFPSKVITAPVPWGARYKEVLNWQKQHVFAATPLMVQLQHIWQSSFASLRFIKLEKSTCLPLLPSEFEKLVRRQCQSTRNKLVQKWLPQCVSLLDTSQDLWMPLIPDNKHLAPLSCKEFFNCVATLMSLQLRSLVVESLQDFLHFFTKYEGNDFGEVFDYLKYVQSQLLLVKLQVKEDHIDFSPSFQNCWDLIHSAFMEIINGAKELPRVECVLFPDVKDNYLRIIYPDESLVTELIDKAEDIFHKNTVGPEKYLNYYRKYSNLLDHSAEQDISAFLKEKHAFEGFKMKSVNHLRNEIVALNSTVALSMFCLDACELNNELHDLLVLFPCHLHHIPRFFFLSNDELLEILSQTKDPLCVQPHLKKCFEGIAKLEFTEDMAITGMISSENETVPFTEHIYPADAKV</sequence>
<evidence type="ECO:0000313" key="3">
    <source>
        <dbReference type="Proteomes" id="UP000261620"/>
    </source>
</evidence>
<name>A0A3Q3XDX2_MOLML</name>
<feature type="domain" description="Dynein heavy chain linker" evidence="1">
    <location>
        <begin position="557"/>
        <end position="622"/>
    </location>
</feature>
<dbReference type="Pfam" id="PF08393">
    <property type="entry name" value="DHC_N2"/>
    <property type="match status" value="1"/>
</dbReference>
<dbReference type="GO" id="GO:0045505">
    <property type="term" value="F:dynein intermediate chain binding"/>
    <property type="evidence" value="ECO:0007669"/>
    <property type="project" value="InterPro"/>
</dbReference>
<proteinExistence type="predicted"/>
<dbReference type="AlphaFoldDB" id="A0A3Q3XDX2"/>
<dbReference type="PANTHER" id="PTHR22878:SF71">
    <property type="entry name" value="DYNEIN, AXONEMAL, HEAVY CHAIN 3"/>
    <property type="match status" value="1"/>
</dbReference>
<reference evidence="2" key="1">
    <citation type="submission" date="2025-08" db="UniProtKB">
        <authorList>
            <consortium name="Ensembl"/>
        </authorList>
    </citation>
    <scope>IDENTIFICATION</scope>
</reference>
<dbReference type="Ensembl" id="ENSMMOT00000027210.1">
    <property type="protein sequence ID" value="ENSMMOP00000026755.1"/>
    <property type="gene ID" value="ENSMMOG00000020236.1"/>
</dbReference>
<dbReference type="GO" id="GO:0007018">
    <property type="term" value="P:microtubule-based movement"/>
    <property type="evidence" value="ECO:0007669"/>
    <property type="project" value="InterPro"/>
</dbReference>
<dbReference type="GO" id="GO:0030286">
    <property type="term" value="C:dynein complex"/>
    <property type="evidence" value="ECO:0007669"/>
    <property type="project" value="InterPro"/>
</dbReference>
<protein>
    <recommendedName>
        <fullName evidence="1">Dynein heavy chain linker domain-containing protein</fullName>
    </recommendedName>
</protein>
<reference evidence="2" key="2">
    <citation type="submission" date="2025-09" db="UniProtKB">
        <authorList>
            <consortium name="Ensembl"/>
        </authorList>
    </citation>
    <scope>IDENTIFICATION</scope>
</reference>
<dbReference type="InterPro" id="IPR013602">
    <property type="entry name" value="Dynein_heavy_linker"/>
</dbReference>
<dbReference type="InterPro" id="IPR042228">
    <property type="entry name" value="Dynein_linker_3"/>
</dbReference>
<accession>A0A3Q3XDX2</accession>
<organism evidence="2 3">
    <name type="scientific">Mola mola</name>
    <name type="common">Ocean sunfish</name>
    <name type="synonym">Tetraodon mola</name>
    <dbReference type="NCBI Taxonomy" id="94237"/>
    <lineage>
        <taxon>Eukaryota</taxon>
        <taxon>Metazoa</taxon>
        <taxon>Chordata</taxon>
        <taxon>Craniata</taxon>
        <taxon>Vertebrata</taxon>
        <taxon>Euteleostomi</taxon>
        <taxon>Actinopterygii</taxon>
        <taxon>Neopterygii</taxon>
        <taxon>Teleostei</taxon>
        <taxon>Neoteleostei</taxon>
        <taxon>Acanthomorphata</taxon>
        <taxon>Eupercaria</taxon>
        <taxon>Tetraodontiformes</taxon>
        <taxon>Molidae</taxon>
        <taxon>Mola</taxon>
    </lineage>
</organism>
<dbReference type="Proteomes" id="UP000261620">
    <property type="component" value="Unplaced"/>
</dbReference>
<keyword evidence="3" id="KW-1185">Reference proteome</keyword>
<dbReference type="PANTHER" id="PTHR22878">
    <property type="entry name" value="DYNEIN HEAVY CHAIN 6, AXONEMAL-LIKE-RELATED"/>
    <property type="match status" value="1"/>
</dbReference>
<dbReference type="STRING" id="94237.ENSMMOP00000026755"/>
<evidence type="ECO:0000259" key="1">
    <source>
        <dbReference type="Pfam" id="PF08393"/>
    </source>
</evidence>
<dbReference type="GO" id="GO:0051959">
    <property type="term" value="F:dynein light intermediate chain binding"/>
    <property type="evidence" value="ECO:0007669"/>
    <property type="project" value="InterPro"/>
</dbReference>
<dbReference type="InterPro" id="IPR026983">
    <property type="entry name" value="DHC"/>
</dbReference>